<dbReference type="RefSeq" id="WP_345524633.1">
    <property type="nucleotide sequence ID" value="NZ_BAABKN010000003.1"/>
</dbReference>
<gene>
    <name evidence="2" type="ORF">GCM10023350_01830</name>
</gene>
<feature type="signal peptide" evidence="1">
    <location>
        <begin position="1"/>
        <end position="32"/>
    </location>
</feature>
<evidence type="ECO:0000256" key="1">
    <source>
        <dbReference type="SAM" id="SignalP"/>
    </source>
</evidence>
<comment type="caution">
    <text evidence="2">The sequence shown here is derived from an EMBL/GenBank/DDBJ whole genome shotgun (WGS) entry which is preliminary data.</text>
</comment>
<reference evidence="3" key="1">
    <citation type="journal article" date="2019" name="Int. J. Syst. Evol. Microbiol.">
        <title>The Global Catalogue of Microorganisms (GCM) 10K type strain sequencing project: providing services to taxonomists for standard genome sequencing and annotation.</title>
        <authorList>
            <consortium name="The Broad Institute Genomics Platform"/>
            <consortium name="The Broad Institute Genome Sequencing Center for Infectious Disease"/>
            <person name="Wu L."/>
            <person name="Ma J."/>
        </authorList>
    </citation>
    <scope>NUCLEOTIDE SEQUENCE [LARGE SCALE GENOMIC DNA]</scope>
    <source>
        <strain evidence="3">JCM 18532</strain>
    </source>
</reference>
<dbReference type="EMBL" id="BAABKN010000003">
    <property type="protein sequence ID" value="GAA4723256.1"/>
    <property type="molecule type" value="Genomic_DNA"/>
</dbReference>
<organism evidence="2 3">
    <name type="scientific">Nocardioides endophyticus</name>
    <dbReference type="NCBI Taxonomy" id="1353775"/>
    <lineage>
        <taxon>Bacteria</taxon>
        <taxon>Bacillati</taxon>
        <taxon>Actinomycetota</taxon>
        <taxon>Actinomycetes</taxon>
        <taxon>Propionibacteriales</taxon>
        <taxon>Nocardioidaceae</taxon>
        <taxon>Nocardioides</taxon>
    </lineage>
</organism>
<accession>A0ABP8YBZ3</accession>
<feature type="chain" id="PRO_5045865893" description="Bacterial Ig domain-containing protein" evidence="1">
    <location>
        <begin position="33"/>
        <end position="237"/>
    </location>
</feature>
<keyword evidence="3" id="KW-1185">Reference proteome</keyword>
<protein>
    <recommendedName>
        <fullName evidence="4">Bacterial Ig domain-containing protein</fullName>
    </recommendedName>
</protein>
<sequence length="237" mass="25213">MKTRRLIGSVLAIALAATSLGVVATAAAPAQAVETVQTRIVPGIDGRPEFSSYSKQPAYGDTISVYVDVQAFVNGAWKNIYNGSVTVTEQLAGSATPTVVASNTSAYVSDSFKARGNATYTVSYSGGTGEYPAVNYAPVQATYAGPAVSRKLTTKTISGKHAGFKGKLSPATKTKITVLKKKGKKFKKFKVLRSKKNGRFTVVLPAPRRGKFHWRIIFAGDSRFVGSVIQGTTYKGF</sequence>
<proteinExistence type="predicted"/>
<evidence type="ECO:0008006" key="4">
    <source>
        <dbReference type="Google" id="ProtNLM"/>
    </source>
</evidence>
<evidence type="ECO:0000313" key="3">
    <source>
        <dbReference type="Proteomes" id="UP001499882"/>
    </source>
</evidence>
<name>A0ABP8YBZ3_9ACTN</name>
<keyword evidence="1" id="KW-0732">Signal</keyword>
<evidence type="ECO:0000313" key="2">
    <source>
        <dbReference type="EMBL" id="GAA4723256.1"/>
    </source>
</evidence>
<dbReference type="Proteomes" id="UP001499882">
    <property type="component" value="Unassembled WGS sequence"/>
</dbReference>